<dbReference type="PANTHER" id="PTHR46599">
    <property type="entry name" value="PIGGYBAC TRANSPOSABLE ELEMENT-DERIVED PROTEIN 4"/>
    <property type="match status" value="1"/>
</dbReference>
<name>A0A225UMP8_9STRA</name>
<gene>
    <name evidence="3" type="ORF">PHMEG_00036139</name>
</gene>
<dbReference type="OrthoDB" id="6077919at2759"/>
<evidence type="ECO:0000256" key="1">
    <source>
        <dbReference type="SAM" id="MobiDB-lite"/>
    </source>
</evidence>
<dbReference type="Pfam" id="PF13843">
    <property type="entry name" value="DDE_Tnp_1_7"/>
    <property type="match status" value="1"/>
</dbReference>
<dbReference type="AlphaFoldDB" id="A0A225UMP8"/>
<dbReference type="InterPro" id="IPR029526">
    <property type="entry name" value="PGBD"/>
</dbReference>
<evidence type="ECO:0000259" key="2">
    <source>
        <dbReference type="Pfam" id="PF13843"/>
    </source>
</evidence>
<accession>A0A225UMP8</accession>
<organism evidence="3 4">
    <name type="scientific">Phytophthora megakarya</name>
    <dbReference type="NCBI Taxonomy" id="4795"/>
    <lineage>
        <taxon>Eukaryota</taxon>
        <taxon>Sar</taxon>
        <taxon>Stramenopiles</taxon>
        <taxon>Oomycota</taxon>
        <taxon>Peronosporomycetes</taxon>
        <taxon>Peronosporales</taxon>
        <taxon>Peronosporaceae</taxon>
        <taxon>Phytophthora</taxon>
    </lineage>
</organism>
<reference evidence="4" key="1">
    <citation type="submission" date="2017-03" db="EMBL/GenBank/DDBJ databases">
        <title>Phytopthora megakarya and P. palmivora, two closely related causual agents of cacao black pod achieved similar genome size and gene model numbers by different mechanisms.</title>
        <authorList>
            <person name="Ali S."/>
            <person name="Shao J."/>
            <person name="Larry D.J."/>
            <person name="Kronmiller B."/>
            <person name="Shen D."/>
            <person name="Strem M.D."/>
            <person name="Melnick R.L."/>
            <person name="Guiltinan M.J."/>
            <person name="Tyler B.M."/>
            <person name="Meinhardt L.W."/>
            <person name="Bailey B.A."/>
        </authorList>
    </citation>
    <scope>NUCLEOTIDE SEQUENCE [LARGE SCALE GENOMIC DNA]</scope>
    <source>
        <strain evidence="4">zdho120</strain>
    </source>
</reference>
<proteinExistence type="predicted"/>
<evidence type="ECO:0000313" key="4">
    <source>
        <dbReference type="Proteomes" id="UP000198211"/>
    </source>
</evidence>
<comment type="caution">
    <text evidence="3">The sequence shown here is derived from an EMBL/GenBank/DDBJ whole genome shotgun (WGS) entry which is preliminary data.</text>
</comment>
<evidence type="ECO:0000313" key="3">
    <source>
        <dbReference type="EMBL" id="OWY94201.1"/>
    </source>
</evidence>
<dbReference type="Proteomes" id="UP000198211">
    <property type="component" value="Unassembled WGS sequence"/>
</dbReference>
<dbReference type="EMBL" id="NBNE01014748">
    <property type="protein sequence ID" value="OWY94201.1"/>
    <property type="molecule type" value="Genomic_DNA"/>
</dbReference>
<keyword evidence="4" id="KW-1185">Reference proteome</keyword>
<dbReference type="PANTHER" id="PTHR46599:SF3">
    <property type="entry name" value="PIGGYBAC TRANSPOSABLE ELEMENT-DERIVED PROTEIN 4"/>
    <property type="match status" value="1"/>
</dbReference>
<dbReference type="STRING" id="4795.A0A225UMP8"/>
<protein>
    <submittedName>
        <fullName evidence="3">Transposase</fullName>
    </submittedName>
</protein>
<feature type="region of interest" description="Disordered" evidence="1">
    <location>
        <begin position="118"/>
        <end position="137"/>
    </location>
</feature>
<sequence>MGRNVALDECSVACRSKYGRHVIVFNPTKPTGKYHFRLSDPKDILHGVTGEIEALELRREWSKARVSSIRQLVLEVARPLYGSNRILNTDNYYTSVQLLQALRVKGLYARGTVRGGSKHFPKHTTLDKNSASRGDYRQGVSSEHGIVAASWWDGRLVQMTAFTNIVVGFR</sequence>
<feature type="domain" description="PiggyBac transposable element-derived protein" evidence="2">
    <location>
        <begin position="2"/>
        <end position="161"/>
    </location>
</feature>